<name>A0A1E5QNF0_9CYAN</name>
<gene>
    <name evidence="2" type="ORF">BH720_07085</name>
</gene>
<accession>A0A1E5QNF0</accession>
<dbReference type="RefSeq" id="WP_069966481.1">
    <property type="nucleotide sequence ID" value="NZ_CM124774.1"/>
</dbReference>
<proteinExistence type="predicted"/>
<dbReference type="OrthoDB" id="532747at2"/>
<dbReference type="AlphaFoldDB" id="A0A1E5QNF0"/>
<dbReference type="EMBL" id="MJGC01000043">
    <property type="protein sequence ID" value="OEJ75863.1"/>
    <property type="molecule type" value="Genomic_DNA"/>
</dbReference>
<dbReference type="STRING" id="1781255.BH720_07085"/>
<reference evidence="2" key="1">
    <citation type="submission" date="2016-09" db="EMBL/GenBank/DDBJ databases">
        <title>Draft genome of thermotolerant cyanobacterium Desertifilum sp. strain IPPAS B-1220.</title>
        <authorList>
            <person name="Sinetova M.A."/>
            <person name="Bolakhan K."/>
            <person name="Zayadan B.K."/>
            <person name="Mironov K.S."/>
            <person name="Ustinova V."/>
            <person name="Kupriyanova E.V."/>
            <person name="Sidorov R.A."/>
            <person name="Skrypnik A.N."/>
            <person name="Gogoleva N.E."/>
            <person name="Gogolev Y.V."/>
            <person name="Los D.A."/>
        </authorList>
    </citation>
    <scope>NUCLEOTIDE SEQUENCE [LARGE SCALE GENOMIC DNA]</scope>
    <source>
        <strain evidence="2">IPPAS B-1220</strain>
    </source>
</reference>
<evidence type="ECO:0000313" key="2">
    <source>
        <dbReference type="EMBL" id="OEJ75863.1"/>
    </source>
</evidence>
<feature type="signal peptide" evidence="1">
    <location>
        <begin position="1"/>
        <end position="23"/>
    </location>
</feature>
<organism evidence="2">
    <name type="scientific">Desertifilum tharense IPPAS B-1220</name>
    <dbReference type="NCBI Taxonomy" id="1781255"/>
    <lineage>
        <taxon>Bacteria</taxon>
        <taxon>Bacillati</taxon>
        <taxon>Cyanobacteriota</taxon>
        <taxon>Cyanophyceae</taxon>
        <taxon>Desertifilales</taxon>
        <taxon>Desertifilaceae</taxon>
        <taxon>Desertifilum</taxon>
    </lineage>
</organism>
<protein>
    <recommendedName>
        <fullName evidence="3">DUF1795 domain-containing protein</fullName>
    </recommendedName>
</protein>
<feature type="chain" id="PRO_5009184414" description="DUF1795 domain-containing protein" evidence="1">
    <location>
        <begin position="24"/>
        <end position="208"/>
    </location>
</feature>
<sequence length="208" mass="22810">MNIQIQSLVRFLLFSLVAASAIACQPEEPIANTPPVHSPGSAISDGRGIYQSDRFDFQFSYPSDEFTIDETLTAPNNGAASSLATVDIWTKEHAQKIKSGAYEGGAEYPANVSITVSENPQNLSLRAWVEQSNQFSITRDFQDTTVAGQSAIAFQSSGLYENDHLVFANPDRSEIVTVTFSKIDYGNSDATYQKAFEQVKRSFTFVKG</sequence>
<evidence type="ECO:0008006" key="3">
    <source>
        <dbReference type="Google" id="ProtNLM"/>
    </source>
</evidence>
<keyword evidence="1" id="KW-0732">Signal</keyword>
<comment type="caution">
    <text evidence="2">The sequence shown here is derived from an EMBL/GenBank/DDBJ whole genome shotgun (WGS) entry which is preliminary data.</text>
</comment>
<evidence type="ECO:0000256" key="1">
    <source>
        <dbReference type="SAM" id="SignalP"/>
    </source>
</evidence>